<accession>A0AAW8TBQ8</accession>
<dbReference type="PROSITE" id="PS51898">
    <property type="entry name" value="TYR_RECOMBINASE"/>
    <property type="match status" value="1"/>
</dbReference>
<dbReference type="RefSeq" id="WP_311816867.1">
    <property type="nucleotide sequence ID" value="NZ_JARPXG010000022.1"/>
</dbReference>
<dbReference type="EMBL" id="JARPXL010000021">
    <property type="protein sequence ID" value="MDT2546019.1"/>
    <property type="molecule type" value="Genomic_DNA"/>
</dbReference>
<dbReference type="InterPro" id="IPR011010">
    <property type="entry name" value="DNA_brk_join_enz"/>
</dbReference>
<dbReference type="InterPro" id="IPR010998">
    <property type="entry name" value="Integrase_recombinase_N"/>
</dbReference>
<evidence type="ECO:0000259" key="5">
    <source>
        <dbReference type="PROSITE" id="PS51898"/>
    </source>
</evidence>
<dbReference type="AlphaFoldDB" id="A0AAW8TBQ8"/>
<dbReference type="PANTHER" id="PTHR30629:SF2">
    <property type="entry name" value="PROPHAGE INTEGRASE INTS-RELATED"/>
    <property type="match status" value="1"/>
</dbReference>
<dbReference type="Gene3D" id="1.10.443.10">
    <property type="entry name" value="Intergrase catalytic core"/>
    <property type="match status" value="1"/>
</dbReference>
<dbReference type="InterPro" id="IPR004107">
    <property type="entry name" value="Integrase_SAM-like_N"/>
</dbReference>
<evidence type="ECO:0000313" key="7">
    <source>
        <dbReference type="Proteomes" id="UP001254770"/>
    </source>
</evidence>
<feature type="domain" description="Tyr recombinase" evidence="5">
    <location>
        <begin position="172"/>
        <end position="374"/>
    </location>
</feature>
<evidence type="ECO:0000256" key="1">
    <source>
        <dbReference type="ARBA" id="ARBA00008857"/>
    </source>
</evidence>
<dbReference type="InterPro" id="IPR002104">
    <property type="entry name" value="Integrase_catalytic"/>
</dbReference>
<comment type="similarity">
    <text evidence="1">Belongs to the 'phage' integrase family.</text>
</comment>
<keyword evidence="2" id="KW-0229">DNA integration</keyword>
<dbReference type="Pfam" id="PF14659">
    <property type="entry name" value="Phage_int_SAM_3"/>
    <property type="match status" value="1"/>
</dbReference>
<dbReference type="InterPro" id="IPR013762">
    <property type="entry name" value="Integrase-like_cat_sf"/>
</dbReference>
<gene>
    <name evidence="6" type="ORF">P7D69_16850</name>
</gene>
<dbReference type="InterPro" id="IPR028259">
    <property type="entry name" value="AP2-like_int_N"/>
</dbReference>
<dbReference type="CDD" id="cd01189">
    <property type="entry name" value="INT_ICEBs1_C_like"/>
    <property type="match status" value="1"/>
</dbReference>
<dbReference type="Pfam" id="PF14657">
    <property type="entry name" value="Arm-DNA-bind_4"/>
    <property type="match status" value="1"/>
</dbReference>
<evidence type="ECO:0000313" key="6">
    <source>
        <dbReference type="EMBL" id="MDT2546019.1"/>
    </source>
</evidence>
<dbReference type="GO" id="GO:0015074">
    <property type="term" value="P:DNA integration"/>
    <property type="evidence" value="ECO:0007669"/>
    <property type="project" value="UniProtKB-KW"/>
</dbReference>
<dbReference type="Proteomes" id="UP001254770">
    <property type="component" value="Unassembled WGS sequence"/>
</dbReference>
<comment type="caution">
    <text evidence="6">The sequence shown here is derived from an EMBL/GenBank/DDBJ whole genome shotgun (WGS) entry which is preliminary data.</text>
</comment>
<dbReference type="GO" id="GO:0006310">
    <property type="term" value="P:DNA recombination"/>
    <property type="evidence" value="ECO:0007669"/>
    <property type="project" value="UniProtKB-KW"/>
</dbReference>
<dbReference type="PANTHER" id="PTHR30629">
    <property type="entry name" value="PROPHAGE INTEGRASE"/>
    <property type="match status" value="1"/>
</dbReference>
<evidence type="ECO:0000256" key="4">
    <source>
        <dbReference type="ARBA" id="ARBA00023172"/>
    </source>
</evidence>
<dbReference type="Gene3D" id="1.10.150.130">
    <property type="match status" value="1"/>
</dbReference>
<organism evidence="6 7">
    <name type="scientific">Enterococcus raffinosus</name>
    <dbReference type="NCBI Taxonomy" id="71452"/>
    <lineage>
        <taxon>Bacteria</taxon>
        <taxon>Bacillati</taxon>
        <taxon>Bacillota</taxon>
        <taxon>Bacilli</taxon>
        <taxon>Lactobacillales</taxon>
        <taxon>Enterococcaceae</taxon>
        <taxon>Enterococcus</taxon>
    </lineage>
</organism>
<evidence type="ECO:0000256" key="3">
    <source>
        <dbReference type="ARBA" id="ARBA00023125"/>
    </source>
</evidence>
<keyword evidence="3" id="KW-0238">DNA-binding</keyword>
<dbReference type="InterPro" id="IPR050808">
    <property type="entry name" value="Phage_Integrase"/>
</dbReference>
<proteinExistence type="inferred from homology"/>
<sequence>MASFQSYTTKSGKKLWSVKAYLGIDPATNKQVNLQKKGFSNKKAAQLFYNRKIVEIEKNGFKKQRADTFKEVYELWLETTYKLMVKESSYNRLKLQFNKHILPAFGNQSIKTIQPVDLQRYANEKSNELQEYRLQLSNISRIFEFAIKQGIITSNPIKMVTIPKRKANLEKKKIKYFTKDELKILLTDAKENEPYKIYAFLYLMANTGCRKGEIMGLQWDCIDFENKTLEIHQTLARGENRRLYLEEPKTTHSFRTIPLEDQTISILKTWRKVQRETMLQVGINTMSTKQLVFSSPFNEFINMDIPNRWMARICKRTNIPVLTPHSLRHSFATLLISEGVNPKTVSELLGHSSVAFTLDIYTGVYETEKTSTIKLLAGIIN</sequence>
<dbReference type="SUPFAM" id="SSF56349">
    <property type="entry name" value="DNA breaking-rejoining enzymes"/>
    <property type="match status" value="1"/>
</dbReference>
<dbReference type="Pfam" id="PF00589">
    <property type="entry name" value="Phage_integrase"/>
    <property type="match status" value="1"/>
</dbReference>
<name>A0AAW8TBQ8_9ENTE</name>
<evidence type="ECO:0000256" key="2">
    <source>
        <dbReference type="ARBA" id="ARBA00022908"/>
    </source>
</evidence>
<reference evidence="6" key="1">
    <citation type="submission" date="2023-03" db="EMBL/GenBank/DDBJ databases">
        <authorList>
            <person name="Shen W."/>
            <person name="Cai J."/>
        </authorList>
    </citation>
    <scope>NUCLEOTIDE SEQUENCE</scope>
    <source>
        <strain evidence="6">Y15</strain>
    </source>
</reference>
<protein>
    <submittedName>
        <fullName evidence="6">Site-specific integrase</fullName>
    </submittedName>
</protein>
<dbReference type="GO" id="GO:0003677">
    <property type="term" value="F:DNA binding"/>
    <property type="evidence" value="ECO:0007669"/>
    <property type="project" value="UniProtKB-KW"/>
</dbReference>
<keyword evidence="4" id="KW-0233">DNA recombination</keyword>